<accession>A0ACC0DQU4</accession>
<reference evidence="1 2" key="3">
    <citation type="journal article" date="2022" name="Microbiol. Spectr.">
        <title>Folding features and dynamics of 3D genome architecture in plant fungal pathogens.</title>
        <authorList>
            <person name="Xia C."/>
        </authorList>
    </citation>
    <scope>NUCLEOTIDE SEQUENCE [LARGE SCALE GENOMIC DNA]</scope>
    <source>
        <strain evidence="1 2">93-210</strain>
    </source>
</reference>
<comment type="caution">
    <text evidence="1">The sequence shown here is derived from an EMBL/GenBank/DDBJ whole genome shotgun (WGS) entry which is preliminary data.</text>
</comment>
<protein>
    <submittedName>
        <fullName evidence="1">Uncharacterized protein</fullName>
    </submittedName>
</protein>
<dbReference type="Proteomes" id="UP001060170">
    <property type="component" value="Chromosome 17"/>
</dbReference>
<reference evidence="2" key="1">
    <citation type="journal article" date="2018" name="BMC Genomics">
        <title>Genomic insights into host adaptation between the wheat stripe rust pathogen (Puccinia striiformis f. sp. tritici) and the barley stripe rust pathogen (Puccinia striiformis f. sp. hordei).</title>
        <authorList>
            <person name="Xia C."/>
            <person name="Wang M."/>
            <person name="Yin C."/>
            <person name="Cornejo O.E."/>
            <person name="Hulbert S.H."/>
            <person name="Chen X."/>
        </authorList>
    </citation>
    <scope>NUCLEOTIDE SEQUENCE [LARGE SCALE GENOMIC DNA]</scope>
    <source>
        <strain evidence="2">93-210</strain>
    </source>
</reference>
<feature type="non-terminal residue" evidence="1">
    <location>
        <position position="1"/>
    </location>
</feature>
<sequence>EPIRKIKALDLCNQINIMKEILSTITTSLFNATILFNSTHAVFNVNFGLPHDEIGWFSIGHGTTMSNSRMMIMWPLKQNDGNVQWMKAYCKASGHALPTTILSPHIDSVRIEGSQANQMTYTRPLMLSDVDTFQRDVDQRVVWAMSSVLPNIDDGSLGLGFHDKGYGSAILNFSPSPMVTGLVRSSAVGVNEHVHSKRHDTLITLHATFLAISWGMIAPLAIVLARFLRQKGSPRWIRVHWILQLINLIFTFIGILCAAFAVGSGSHHDSFQKRLGFFVVLCMLAQACGGYFIHRSANKPRTDSDDPQPRKSIANQLHKLGGCALVITAWVTIVLGIKEWEFLGRGTPLAVSILIGITCTLLTLVYATLIIRAKFANQNMAKGVKLG</sequence>
<evidence type="ECO:0000313" key="1">
    <source>
        <dbReference type="EMBL" id="KAI7936591.1"/>
    </source>
</evidence>
<gene>
    <name evidence="1" type="ORF">MJO28_015490</name>
</gene>
<keyword evidence="2" id="KW-1185">Reference proteome</keyword>
<proteinExistence type="predicted"/>
<name>A0ACC0DQU4_9BASI</name>
<reference evidence="2" key="2">
    <citation type="journal article" date="2018" name="Mol. Plant Microbe Interact.">
        <title>Genome sequence resources for the wheat stripe rust pathogen (Puccinia striiformis f. sp. tritici) and the barley stripe rust pathogen (Puccinia striiformis f. sp. hordei).</title>
        <authorList>
            <person name="Xia C."/>
            <person name="Wang M."/>
            <person name="Yin C."/>
            <person name="Cornejo O.E."/>
            <person name="Hulbert S.H."/>
            <person name="Chen X."/>
        </authorList>
    </citation>
    <scope>NUCLEOTIDE SEQUENCE [LARGE SCALE GENOMIC DNA]</scope>
    <source>
        <strain evidence="2">93-210</strain>
    </source>
</reference>
<dbReference type="EMBL" id="CM045881">
    <property type="protein sequence ID" value="KAI7936591.1"/>
    <property type="molecule type" value="Genomic_DNA"/>
</dbReference>
<evidence type="ECO:0000313" key="2">
    <source>
        <dbReference type="Proteomes" id="UP001060170"/>
    </source>
</evidence>
<organism evidence="1 2">
    <name type="scientific">Puccinia striiformis f. sp. tritici</name>
    <dbReference type="NCBI Taxonomy" id="168172"/>
    <lineage>
        <taxon>Eukaryota</taxon>
        <taxon>Fungi</taxon>
        <taxon>Dikarya</taxon>
        <taxon>Basidiomycota</taxon>
        <taxon>Pucciniomycotina</taxon>
        <taxon>Pucciniomycetes</taxon>
        <taxon>Pucciniales</taxon>
        <taxon>Pucciniaceae</taxon>
        <taxon>Puccinia</taxon>
    </lineage>
</organism>